<evidence type="ECO:0000313" key="1">
    <source>
        <dbReference type="EMBL" id="EYC34109.1"/>
    </source>
</evidence>
<evidence type="ECO:0008006" key="3">
    <source>
        <dbReference type="Google" id="ProtNLM"/>
    </source>
</evidence>
<dbReference type="AlphaFoldDB" id="A0A016W2Q0"/>
<dbReference type="STRING" id="53326.A0A016W2Q0"/>
<dbReference type="Gene3D" id="3.90.226.10">
    <property type="entry name" value="2-enoyl-CoA Hydratase, Chain A, domain 1"/>
    <property type="match status" value="1"/>
</dbReference>
<protein>
    <recommendedName>
        <fullName evidence="3">ATP-dependent Clp protease proteolytic subunit</fullName>
    </recommendedName>
</protein>
<evidence type="ECO:0000313" key="2">
    <source>
        <dbReference type="Proteomes" id="UP000024635"/>
    </source>
</evidence>
<gene>
    <name evidence="1" type="primary">Acey_s0001.g249</name>
    <name evidence="1" type="ORF">Y032_0001g249</name>
</gene>
<organism evidence="1 2">
    <name type="scientific">Ancylostoma ceylanicum</name>
    <dbReference type="NCBI Taxonomy" id="53326"/>
    <lineage>
        <taxon>Eukaryota</taxon>
        <taxon>Metazoa</taxon>
        <taxon>Ecdysozoa</taxon>
        <taxon>Nematoda</taxon>
        <taxon>Chromadorea</taxon>
        <taxon>Rhabditida</taxon>
        <taxon>Rhabditina</taxon>
        <taxon>Rhabditomorpha</taxon>
        <taxon>Strongyloidea</taxon>
        <taxon>Ancylostomatidae</taxon>
        <taxon>Ancylostomatinae</taxon>
        <taxon>Ancylostoma</taxon>
    </lineage>
</organism>
<keyword evidence="2" id="KW-1185">Reference proteome</keyword>
<dbReference type="Proteomes" id="UP000024635">
    <property type="component" value="Unassembled WGS sequence"/>
</dbReference>
<comment type="caution">
    <text evidence="1">The sequence shown here is derived from an EMBL/GenBank/DDBJ whole genome shotgun (WGS) entry which is preliminary data.</text>
</comment>
<accession>A0A016W2Q0</accession>
<name>A0A016W2Q0_9BILA</name>
<proteinExistence type="predicted"/>
<reference evidence="2" key="1">
    <citation type="journal article" date="2015" name="Nat. Genet.">
        <title>The genome and transcriptome of the zoonotic hookworm Ancylostoma ceylanicum identify infection-specific gene families.</title>
        <authorList>
            <person name="Schwarz E.M."/>
            <person name="Hu Y."/>
            <person name="Antoshechkin I."/>
            <person name="Miller M.M."/>
            <person name="Sternberg P.W."/>
            <person name="Aroian R.V."/>
        </authorList>
    </citation>
    <scope>NUCLEOTIDE SEQUENCE</scope>
    <source>
        <strain evidence="2">HY135</strain>
    </source>
</reference>
<dbReference type="EMBL" id="JARK01001337">
    <property type="protein sequence ID" value="EYC34109.1"/>
    <property type="molecule type" value="Genomic_DNA"/>
</dbReference>
<sequence>MALRGVLPALRRGAMCIRRDLSASPTLSAIPFVIENEGRGERSYDIYSRLLRDRIVCVMTPMPLEFNILSHSSLHLEQNLVRMRLTVLQTPHFGEGGGGHPLG</sequence>
<dbReference type="OrthoDB" id="2017408at2759"/>